<evidence type="ECO:0000313" key="2">
    <source>
        <dbReference type="EMBL" id="GAA0860295.1"/>
    </source>
</evidence>
<evidence type="ECO:0000256" key="1">
    <source>
        <dbReference type="SAM" id="Phobius"/>
    </source>
</evidence>
<feature type="transmembrane region" description="Helical" evidence="1">
    <location>
        <begin position="132"/>
        <end position="152"/>
    </location>
</feature>
<evidence type="ECO:0000313" key="3">
    <source>
        <dbReference type="Proteomes" id="UP001501764"/>
    </source>
</evidence>
<sequence>MLYGQYGEGVKIERKGNKIINFILNPVENNIILKGKLSILSIVVISILTILGSIIDYKYKIRTSFMDIMMWELVFNLFKIPIATLIIYILFNDDAREDKGLKGALKIVLTASISRMIILFVGIILSPISLQIIRISTILALATFIVSLYINLTKEDALSKNKGIFASVIMAIFI</sequence>
<dbReference type="Proteomes" id="UP001501764">
    <property type="component" value="Unassembled WGS sequence"/>
</dbReference>
<keyword evidence="1" id="KW-0812">Transmembrane</keyword>
<name>A0ABN1LU36_9CLOT</name>
<comment type="caution">
    <text evidence="2">The sequence shown here is derived from an EMBL/GenBank/DDBJ whole genome shotgun (WGS) entry which is preliminary data.</text>
</comment>
<accession>A0ABN1LU36</accession>
<proteinExistence type="predicted"/>
<dbReference type="EMBL" id="BAAACO010000003">
    <property type="protein sequence ID" value="GAA0860295.1"/>
    <property type="molecule type" value="Genomic_DNA"/>
</dbReference>
<organism evidence="2 3">
    <name type="scientific">Clostridium nitritogenes</name>
    <dbReference type="NCBI Taxonomy" id="83340"/>
    <lineage>
        <taxon>Bacteria</taxon>
        <taxon>Bacillati</taxon>
        <taxon>Bacillota</taxon>
        <taxon>Clostridia</taxon>
        <taxon>Eubacteriales</taxon>
        <taxon>Clostridiaceae</taxon>
        <taxon>Clostridium</taxon>
    </lineage>
</organism>
<gene>
    <name evidence="2" type="ORF">GCM10008916_26030</name>
</gene>
<keyword evidence="1" id="KW-1133">Transmembrane helix</keyword>
<protein>
    <submittedName>
        <fullName evidence="2">Uncharacterized protein</fullName>
    </submittedName>
</protein>
<reference evidence="2 3" key="1">
    <citation type="journal article" date="2019" name="Int. J. Syst. Evol. Microbiol.">
        <title>The Global Catalogue of Microorganisms (GCM) 10K type strain sequencing project: providing services to taxonomists for standard genome sequencing and annotation.</title>
        <authorList>
            <consortium name="The Broad Institute Genomics Platform"/>
            <consortium name="The Broad Institute Genome Sequencing Center for Infectious Disease"/>
            <person name="Wu L."/>
            <person name="Ma J."/>
        </authorList>
    </citation>
    <scope>NUCLEOTIDE SEQUENCE [LARGE SCALE GENOMIC DNA]</scope>
    <source>
        <strain evidence="2 3">JCM 6485</strain>
    </source>
</reference>
<feature type="transmembrane region" description="Helical" evidence="1">
    <location>
        <begin position="103"/>
        <end position="125"/>
    </location>
</feature>
<keyword evidence="3" id="KW-1185">Reference proteome</keyword>
<dbReference type="RefSeq" id="WP_045725251.1">
    <property type="nucleotide sequence ID" value="NZ_BAAACO010000003.1"/>
</dbReference>
<keyword evidence="1" id="KW-0472">Membrane</keyword>
<feature type="transmembrane region" description="Helical" evidence="1">
    <location>
        <begin position="37"/>
        <end position="57"/>
    </location>
</feature>
<feature type="transmembrane region" description="Helical" evidence="1">
    <location>
        <begin position="69"/>
        <end position="91"/>
    </location>
</feature>